<reference evidence="3 4" key="1">
    <citation type="submission" date="2019-06" db="EMBL/GenBank/DDBJ databases">
        <title>A chromosomal-level reference genome of Carpinus fangiana (Coryloideae, Betulaceae).</title>
        <authorList>
            <person name="Yang X."/>
            <person name="Wang Z."/>
            <person name="Zhang L."/>
            <person name="Hao G."/>
            <person name="Liu J."/>
            <person name="Yang Y."/>
        </authorList>
    </citation>
    <scope>NUCLEOTIDE SEQUENCE [LARGE SCALE GENOMIC DNA]</scope>
    <source>
        <strain evidence="3">Cfa_2016G</strain>
        <tissue evidence="3">Leaf</tissue>
    </source>
</reference>
<sequence length="607" mass="66853">MDKESIMYTFVYAHASTELLIFHTESTGLNPYTVKPPQQQYMASLSPIYFSQHLTISASKLPKTRTNPTLILCRSSTQEQHYAHHTASVSETHFSDSVPGPDGTGPAAPTRGQRFLEHHRSLEAAKLVAEENSKFKKKKTKKEKPLKVSTAVASCYGCGAPLQTSESDAPGYVDSQTYELKRKHRQLRTVLCGRCRLLSHGHMITAVGGNGGYPGGKQFVTAEQLREKLSHLRHEKVLIVKLVDIVDFNGSFLARVRDLAGSNPIILVVTKVDLLPKGTDLNCVGDWVVEATTKKKLNVLSVHLTSSKSLVGIVGVASEIQKEKKGRDVYILGAANVGKSAFINALLKMMAQKDPAAAAAQKYKPIQSAVPGTTLGPIQINAFLGGGKIYDTPGVHLHHRQAAVVHSDDLPALAPQSRLRGQSVLVALDNGTTSKVKSNGLNGFSIFWGGLVRIDILKVLPETCLTFYGPKVLQIHMVPTDKADEFYQKELGVLLVPPTRKERADDWRGLEIERQLHISFKDVERPACDVAISGLGWICVEPVSKSVKISYPNLEETARELHLTVHVPKPVEIFVRPPLPVAKAGAEWYQYRELTEKEEEARPKCYF</sequence>
<feature type="compositionally biased region" description="Low complexity" evidence="1">
    <location>
        <begin position="99"/>
        <end position="111"/>
    </location>
</feature>
<dbReference type="InterPro" id="IPR027417">
    <property type="entry name" value="P-loop_NTPase"/>
</dbReference>
<dbReference type="GO" id="GO:0005525">
    <property type="term" value="F:GTP binding"/>
    <property type="evidence" value="ECO:0007669"/>
    <property type="project" value="InterPro"/>
</dbReference>
<evidence type="ECO:0000313" key="3">
    <source>
        <dbReference type="EMBL" id="KAE8022352.1"/>
    </source>
</evidence>
<dbReference type="InterPro" id="IPR030378">
    <property type="entry name" value="G_CP_dom"/>
</dbReference>
<dbReference type="PROSITE" id="PS51721">
    <property type="entry name" value="G_CP"/>
    <property type="match status" value="1"/>
</dbReference>
<dbReference type="CDD" id="cd01855">
    <property type="entry name" value="YqeH"/>
    <property type="match status" value="1"/>
</dbReference>
<dbReference type="InterPro" id="IPR048422">
    <property type="entry name" value="NOA1/YqeH-like_C"/>
</dbReference>
<dbReference type="InterPro" id="IPR006073">
    <property type="entry name" value="GTP-bd"/>
</dbReference>
<dbReference type="PANTHER" id="PTHR47569:SF2">
    <property type="entry name" value="NO-ASSOCIATED PROTEIN 1, CHLOROPLASTIC_MITOCHONDRIAL"/>
    <property type="match status" value="1"/>
</dbReference>
<dbReference type="PANTHER" id="PTHR47569">
    <property type="entry name" value="NO-ASSOCIATED PROTEIN 1, CHLOROPLASTIC/MITOCHONDRIAL"/>
    <property type="match status" value="1"/>
</dbReference>
<evidence type="ECO:0000256" key="1">
    <source>
        <dbReference type="SAM" id="MobiDB-lite"/>
    </source>
</evidence>
<dbReference type="EMBL" id="CM017323">
    <property type="protein sequence ID" value="KAE8022352.1"/>
    <property type="molecule type" value="Genomic_DNA"/>
</dbReference>
<dbReference type="InterPro" id="IPR044229">
    <property type="entry name" value="NOA1"/>
</dbReference>
<dbReference type="Pfam" id="PF01926">
    <property type="entry name" value="MMR_HSR1"/>
    <property type="match status" value="1"/>
</dbReference>
<accession>A0A5N6R054</accession>
<organism evidence="3 4">
    <name type="scientific">Carpinus fangiana</name>
    <dbReference type="NCBI Taxonomy" id="176857"/>
    <lineage>
        <taxon>Eukaryota</taxon>
        <taxon>Viridiplantae</taxon>
        <taxon>Streptophyta</taxon>
        <taxon>Embryophyta</taxon>
        <taxon>Tracheophyta</taxon>
        <taxon>Spermatophyta</taxon>
        <taxon>Magnoliopsida</taxon>
        <taxon>eudicotyledons</taxon>
        <taxon>Gunneridae</taxon>
        <taxon>Pentapetalae</taxon>
        <taxon>rosids</taxon>
        <taxon>fabids</taxon>
        <taxon>Fagales</taxon>
        <taxon>Betulaceae</taxon>
        <taxon>Carpinus</taxon>
    </lineage>
</organism>
<keyword evidence="4" id="KW-1185">Reference proteome</keyword>
<dbReference type="OrthoDB" id="1696305at2759"/>
<evidence type="ECO:0000313" key="4">
    <source>
        <dbReference type="Proteomes" id="UP000327013"/>
    </source>
</evidence>
<name>A0A5N6R054_9ROSI</name>
<dbReference type="GO" id="GO:0003924">
    <property type="term" value="F:GTPase activity"/>
    <property type="evidence" value="ECO:0007669"/>
    <property type="project" value="InterPro"/>
</dbReference>
<proteinExistence type="predicted"/>
<protein>
    <recommendedName>
        <fullName evidence="2">CP-type G domain-containing protein</fullName>
    </recommendedName>
</protein>
<dbReference type="Gene3D" id="3.40.50.300">
    <property type="entry name" value="P-loop containing nucleotide triphosphate hydrolases"/>
    <property type="match status" value="1"/>
</dbReference>
<feature type="region of interest" description="Disordered" evidence="1">
    <location>
        <begin position="82"/>
        <end position="111"/>
    </location>
</feature>
<gene>
    <name evidence="3" type="ORF">FH972_008156</name>
</gene>
<dbReference type="Pfam" id="PF21516">
    <property type="entry name" value="YqeH-like_C"/>
    <property type="match status" value="1"/>
</dbReference>
<dbReference type="AlphaFoldDB" id="A0A5N6R054"/>
<dbReference type="SUPFAM" id="SSF52540">
    <property type="entry name" value="P-loop containing nucleoside triphosphate hydrolases"/>
    <property type="match status" value="1"/>
</dbReference>
<dbReference type="Proteomes" id="UP000327013">
    <property type="component" value="Chromosome 3"/>
</dbReference>
<feature type="domain" description="CP-type G" evidence="2">
    <location>
        <begin position="222"/>
        <end position="398"/>
    </location>
</feature>
<evidence type="ECO:0000259" key="2">
    <source>
        <dbReference type="PROSITE" id="PS51721"/>
    </source>
</evidence>